<dbReference type="EMBL" id="STGX01000001">
    <property type="protein sequence ID" value="THV31974.1"/>
    <property type="molecule type" value="Genomic_DNA"/>
</dbReference>
<feature type="transmembrane region" description="Helical" evidence="1">
    <location>
        <begin position="129"/>
        <end position="150"/>
    </location>
</feature>
<name>A0A4S8PVL5_9ACTN</name>
<feature type="transmembrane region" description="Helical" evidence="1">
    <location>
        <begin position="156"/>
        <end position="178"/>
    </location>
</feature>
<evidence type="ECO:0000256" key="1">
    <source>
        <dbReference type="SAM" id="Phobius"/>
    </source>
</evidence>
<sequence length="561" mass="59132">MRLNSLRRLWNLAAASALAVLAAVAAAVPELAWAALAAAALALAEARRAHRGDPLAAAVAPRALAIAALVVAATVAAGPTPLLLAGLVLLALVTAEPLLAKVFGASRLETANLAVARAGADRWFAPRPVAAAVSALTAVLALAAAALTAFDAAWAAWTAAAVSLAVAAAIGAGTLRAARRRGGPSRAGDRAVLDAVERLRPQFLVHLAGPPESTFHLRMWLPYFDMLGDPYAIVLRHRDLLGDLASRTEAPIVVAPRITDVENLLTDSVQGVFYVNNSMENAQLVRTGRLTHVQLMHGDSDKLASRNPVSAMYDRIFVAGQAGIDRYRAHGVDLPDAKFRIVGRPQLHGTRVGPRPDAEGAPVVLYTPTWTGTSAEVDYSSLRIGEPIVRGLLDRGATVLLRAHPFTRHDRGAAARLAGLERLLAADAEATGRAHRWGAATAERMSLSECIDAADHAVTDVSGAASDWLYSGKPFALTDMQDLGEALAERLPLAEAAYRIDARAEHLGEALDAMLGDDPLAARRDRVRTYYLGGFAPERAVEPFLDAAREVYRPAGASAAA</sequence>
<keyword evidence="1" id="KW-1133">Transmembrane helix</keyword>
<keyword evidence="1" id="KW-0472">Membrane</keyword>
<dbReference type="InterPro" id="IPR043148">
    <property type="entry name" value="TagF_C"/>
</dbReference>
<dbReference type="OrthoDB" id="7806295at2"/>
<evidence type="ECO:0000313" key="3">
    <source>
        <dbReference type="EMBL" id="THV31974.1"/>
    </source>
</evidence>
<keyword evidence="3" id="KW-0808">Transferase</keyword>
<keyword evidence="1" id="KW-0812">Transmembrane</keyword>
<evidence type="ECO:0000256" key="2">
    <source>
        <dbReference type="SAM" id="SignalP"/>
    </source>
</evidence>
<accession>A0A4S8PVL5</accession>
<dbReference type="RefSeq" id="WP_136527751.1">
    <property type="nucleotide sequence ID" value="NZ_STGX01000001.1"/>
</dbReference>
<dbReference type="GO" id="GO:0016740">
    <property type="term" value="F:transferase activity"/>
    <property type="evidence" value="ECO:0007669"/>
    <property type="project" value="UniProtKB-KW"/>
</dbReference>
<dbReference type="Proteomes" id="UP000305792">
    <property type="component" value="Unassembled WGS sequence"/>
</dbReference>
<keyword evidence="2" id="KW-0732">Signal</keyword>
<dbReference type="SUPFAM" id="SSF53756">
    <property type="entry name" value="UDP-Glycosyltransferase/glycogen phosphorylase"/>
    <property type="match status" value="1"/>
</dbReference>
<dbReference type="Gene3D" id="3.40.50.12580">
    <property type="match status" value="1"/>
</dbReference>
<comment type="caution">
    <text evidence="3">The sequence shown here is derived from an EMBL/GenBank/DDBJ whole genome shotgun (WGS) entry which is preliminary data.</text>
</comment>
<dbReference type="AlphaFoldDB" id="A0A4S8PVL5"/>
<keyword evidence="4" id="KW-1185">Reference proteome</keyword>
<organism evidence="3 4">
    <name type="scientific">Glycomyces paridis</name>
    <dbReference type="NCBI Taxonomy" id="2126555"/>
    <lineage>
        <taxon>Bacteria</taxon>
        <taxon>Bacillati</taxon>
        <taxon>Actinomycetota</taxon>
        <taxon>Actinomycetes</taxon>
        <taxon>Glycomycetales</taxon>
        <taxon>Glycomycetaceae</taxon>
        <taxon>Glycomyces</taxon>
    </lineage>
</organism>
<reference evidence="3 4" key="1">
    <citation type="journal article" date="2018" name="Int. J. Syst. Evol. Microbiol.">
        <title>Glycomyces paridis sp. nov., isolated from the medicinal plant Paris polyphylla.</title>
        <authorList>
            <person name="Fang X.M."/>
            <person name="Bai J.L."/>
            <person name="Su J."/>
            <person name="Zhao L.L."/>
            <person name="Liu H.Y."/>
            <person name="Ma B.P."/>
            <person name="Zhang Y.Q."/>
            <person name="Yu L.Y."/>
        </authorList>
    </citation>
    <scope>NUCLEOTIDE SEQUENCE [LARGE SCALE GENOMIC DNA]</scope>
    <source>
        <strain evidence="3 4">CPCC 204357</strain>
    </source>
</reference>
<gene>
    <name evidence="3" type="ORF">E9998_00495</name>
</gene>
<feature type="transmembrane region" description="Helical" evidence="1">
    <location>
        <begin position="66"/>
        <end position="93"/>
    </location>
</feature>
<feature type="chain" id="PRO_5038926069" evidence="2">
    <location>
        <begin position="26"/>
        <end position="561"/>
    </location>
</feature>
<proteinExistence type="predicted"/>
<feature type="signal peptide" evidence="2">
    <location>
        <begin position="1"/>
        <end position="25"/>
    </location>
</feature>
<protein>
    <submittedName>
        <fullName evidence="3">CDP-glycerol glycerophosphotransferase</fullName>
    </submittedName>
</protein>
<evidence type="ECO:0000313" key="4">
    <source>
        <dbReference type="Proteomes" id="UP000305792"/>
    </source>
</evidence>